<evidence type="ECO:0000256" key="3">
    <source>
        <dbReference type="ARBA" id="ARBA00021315"/>
    </source>
</evidence>
<dbReference type="NCBIfam" id="TIGR00634">
    <property type="entry name" value="recN"/>
    <property type="match status" value="1"/>
</dbReference>
<evidence type="ECO:0000256" key="9">
    <source>
        <dbReference type="PIRNR" id="PIRNR003128"/>
    </source>
</evidence>
<name>A0ABU2WL72_9GAMM</name>
<keyword evidence="5 9" id="KW-0227">DNA damage</keyword>
<keyword evidence="4" id="KW-0547">Nucleotide-binding</keyword>
<dbReference type="PANTHER" id="PTHR11059">
    <property type="entry name" value="DNA REPAIR PROTEIN RECN"/>
    <property type="match status" value="1"/>
</dbReference>
<accession>A0ABU2WL72</accession>
<keyword evidence="13" id="KW-1185">Reference proteome</keyword>
<keyword evidence="6" id="KW-0067">ATP-binding</keyword>
<dbReference type="PIRSF" id="PIRSF003128">
    <property type="entry name" value="RecN"/>
    <property type="match status" value="1"/>
</dbReference>
<gene>
    <name evidence="12" type="primary">recN</name>
    <name evidence="12" type="ORF">RM530_14910</name>
</gene>
<feature type="coiled-coil region" evidence="10">
    <location>
        <begin position="155"/>
        <end position="223"/>
    </location>
</feature>
<dbReference type="PANTHER" id="PTHR11059:SF0">
    <property type="entry name" value="DNA REPAIR PROTEIN RECN"/>
    <property type="match status" value="1"/>
</dbReference>
<protein>
    <recommendedName>
        <fullName evidence="3 9">DNA repair protein RecN</fullName>
    </recommendedName>
    <alternativeName>
        <fullName evidence="8 9">Recombination protein N</fullName>
    </alternativeName>
</protein>
<evidence type="ECO:0000256" key="5">
    <source>
        <dbReference type="ARBA" id="ARBA00022763"/>
    </source>
</evidence>
<comment type="caution">
    <text evidence="12">The sequence shown here is derived from an EMBL/GenBank/DDBJ whole genome shotgun (WGS) entry which is preliminary data.</text>
</comment>
<dbReference type="SUPFAM" id="SSF52540">
    <property type="entry name" value="P-loop containing nucleoside triphosphate hydrolases"/>
    <property type="match status" value="2"/>
</dbReference>
<proteinExistence type="inferred from homology"/>
<keyword evidence="10" id="KW-0175">Coiled coil</keyword>
<evidence type="ECO:0000256" key="1">
    <source>
        <dbReference type="ARBA" id="ARBA00003618"/>
    </source>
</evidence>
<evidence type="ECO:0000256" key="7">
    <source>
        <dbReference type="ARBA" id="ARBA00023204"/>
    </source>
</evidence>
<dbReference type="EMBL" id="JAVRIC010000024">
    <property type="protein sequence ID" value="MDT0498638.1"/>
    <property type="molecule type" value="Genomic_DNA"/>
</dbReference>
<dbReference type="NCBIfam" id="NF008121">
    <property type="entry name" value="PRK10869.1"/>
    <property type="match status" value="1"/>
</dbReference>
<reference evidence="12 13" key="1">
    <citation type="submission" date="2023-09" db="EMBL/GenBank/DDBJ databases">
        <authorList>
            <person name="Rey-Velasco X."/>
        </authorList>
    </citation>
    <scope>NUCLEOTIDE SEQUENCE [LARGE SCALE GENOMIC DNA]</scope>
    <source>
        <strain evidence="12 13">W345</strain>
    </source>
</reference>
<dbReference type="CDD" id="cd03241">
    <property type="entry name" value="ABC_RecN"/>
    <property type="match status" value="2"/>
</dbReference>
<dbReference type="Pfam" id="PF02463">
    <property type="entry name" value="SMC_N"/>
    <property type="match status" value="1"/>
</dbReference>
<feature type="domain" description="RecF/RecN/SMC N-terminal" evidence="11">
    <location>
        <begin position="1"/>
        <end position="513"/>
    </location>
</feature>
<evidence type="ECO:0000256" key="4">
    <source>
        <dbReference type="ARBA" id="ARBA00022741"/>
    </source>
</evidence>
<evidence type="ECO:0000256" key="6">
    <source>
        <dbReference type="ARBA" id="ARBA00022840"/>
    </source>
</evidence>
<dbReference type="Gene3D" id="3.40.50.300">
    <property type="entry name" value="P-loop containing nucleotide triphosphate hydrolases"/>
    <property type="match status" value="2"/>
</dbReference>
<sequence length="559" mass="59875">MLRHLSIRDFAIIDTLELEFGSGFTVLTGETGAGKSILIDALGLLLGDRADSAMVRAGAAQAELSAEFSVDAAGGAGAWLEQHSLSDSDSPDTVLLRRLVSAEGRTRAFVNGSPVPVGSLRELGEFLIEIHGQHEHQKLVRSDAQRALLDDYGRLHEQTRAVSEAATTHARLERELAAALDQGRQDPTRAGYLRHQLDELEALDLKEDEIAQLDAEHRTLSHAGELLQDGAQACDALNGGEDTLGDRLATITGLLEAHAEQLPAFAEAAEMLAAAGIQIDEAASNLRRALDRLELDPARLSAVESRLEIIQDLARKHHVRPAELPTLRERLALELAAVENAAGEVGRIDAERAATEKRYRKLADILTLARLKAAKSLSAAITEIARDLGMSQARFVIDISGRGNSRPAVHGDDEIRFDFSANPGQPPRPLAKIASGGELSRISLAVQVAASEIESAPTMIFDEVDSGVGGATAEIVGARLKALGARHQVLCVTHLPQVAAQGRGHFAIRKEVDGRQTYTRVSALDQAARVQELARMLGGREITDPVLANARELLARAAG</sequence>
<evidence type="ECO:0000313" key="13">
    <source>
        <dbReference type="Proteomes" id="UP001254608"/>
    </source>
</evidence>
<dbReference type="InterPro" id="IPR003395">
    <property type="entry name" value="RecF/RecN/SMC_N"/>
</dbReference>
<dbReference type="Proteomes" id="UP001254608">
    <property type="component" value="Unassembled WGS sequence"/>
</dbReference>
<organism evidence="12 13">
    <name type="scientific">Banduia mediterranea</name>
    <dbReference type="NCBI Taxonomy" id="3075609"/>
    <lineage>
        <taxon>Bacteria</taxon>
        <taxon>Pseudomonadati</taxon>
        <taxon>Pseudomonadota</taxon>
        <taxon>Gammaproteobacteria</taxon>
        <taxon>Nevskiales</taxon>
        <taxon>Algiphilaceae</taxon>
        <taxon>Banduia</taxon>
    </lineage>
</organism>
<evidence type="ECO:0000256" key="8">
    <source>
        <dbReference type="ARBA" id="ARBA00033408"/>
    </source>
</evidence>
<dbReference type="InterPro" id="IPR004604">
    <property type="entry name" value="DNA_recomb/repair_RecN"/>
</dbReference>
<dbReference type="RefSeq" id="WP_311366050.1">
    <property type="nucleotide sequence ID" value="NZ_JAVRIC010000024.1"/>
</dbReference>
<comment type="similarity">
    <text evidence="2 9">Belongs to the RecN family.</text>
</comment>
<keyword evidence="7 9" id="KW-0234">DNA repair</keyword>
<evidence type="ECO:0000256" key="10">
    <source>
        <dbReference type="SAM" id="Coils"/>
    </source>
</evidence>
<dbReference type="InterPro" id="IPR027417">
    <property type="entry name" value="P-loop_NTPase"/>
</dbReference>
<evidence type="ECO:0000313" key="12">
    <source>
        <dbReference type="EMBL" id="MDT0498638.1"/>
    </source>
</evidence>
<comment type="function">
    <text evidence="1 9">May be involved in recombinational repair of damaged DNA.</text>
</comment>
<evidence type="ECO:0000259" key="11">
    <source>
        <dbReference type="Pfam" id="PF02463"/>
    </source>
</evidence>
<evidence type="ECO:0000256" key="2">
    <source>
        <dbReference type="ARBA" id="ARBA00009441"/>
    </source>
</evidence>